<proteinExistence type="predicted"/>
<protein>
    <submittedName>
        <fullName evidence="2">Uncharacterized protein</fullName>
    </submittedName>
</protein>
<dbReference type="AlphaFoldDB" id="A0AAD7EXN8"/>
<evidence type="ECO:0000256" key="1">
    <source>
        <dbReference type="SAM" id="Phobius"/>
    </source>
</evidence>
<evidence type="ECO:0000313" key="2">
    <source>
        <dbReference type="EMBL" id="KAJ7354646.1"/>
    </source>
</evidence>
<keyword evidence="1" id="KW-0472">Membrane</keyword>
<name>A0AAD7EXN8_9AGAR</name>
<evidence type="ECO:0000313" key="3">
    <source>
        <dbReference type="Proteomes" id="UP001218218"/>
    </source>
</evidence>
<reference evidence="2" key="1">
    <citation type="submission" date="2023-03" db="EMBL/GenBank/DDBJ databases">
        <title>Massive genome expansion in bonnet fungi (Mycena s.s.) driven by repeated elements and novel gene families across ecological guilds.</title>
        <authorList>
            <consortium name="Lawrence Berkeley National Laboratory"/>
            <person name="Harder C.B."/>
            <person name="Miyauchi S."/>
            <person name="Viragh M."/>
            <person name="Kuo A."/>
            <person name="Thoen E."/>
            <person name="Andreopoulos B."/>
            <person name="Lu D."/>
            <person name="Skrede I."/>
            <person name="Drula E."/>
            <person name="Henrissat B."/>
            <person name="Morin E."/>
            <person name="Kohler A."/>
            <person name="Barry K."/>
            <person name="LaButti K."/>
            <person name="Morin E."/>
            <person name="Salamov A."/>
            <person name="Lipzen A."/>
            <person name="Mereny Z."/>
            <person name="Hegedus B."/>
            <person name="Baldrian P."/>
            <person name="Stursova M."/>
            <person name="Weitz H."/>
            <person name="Taylor A."/>
            <person name="Grigoriev I.V."/>
            <person name="Nagy L.G."/>
            <person name="Martin F."/>
            <person name="Kauserud H."/>
        </authorList>
    </citation>
    <scope>NUCLEOTIDE SEQUENCE</scope>
    <source>
        <strain evidence="2">CBHHK002</strain>
    </source>
</reference>
<organism evidence="2 3">
    <name type="scientific">Mycena albidolilacea</name>
    <dbReference type="NCBI Taxonomy" id="1033008"/>
    <lineage>
        <taxon>Eukaryota</taxon>
        <taxon>Fungi</taxon>
        <taxon>Dikarya</taxon>
        <taxon>Basidiomycota</taxon>
        <taxon>Agaricomycotina</taxon>
        <taxon>Agaricomycetes</taxon>
        <taxon>Agaricomycetidae</taxon>
        <taxon>Agaricales</taxon>
        <taxon>Marasmiineae</taxon>
        <taxon>Mycenaceae</taxon>
        <taxon>Mycena</taxon>
    </lineage>
</organism>
<sequence length="112" mass="11691">MHTFVSQLEMSVYTVPLGESSGEIGSITTEDALSLSAGIVVPYLALSCLSLSSALPSAPVLAAETVIIQTSTIFVPALGICSIFFAMAACCLLALGGFYGLFRKYTGRYPLS</sequence>
<keyword evidence="1" id="KW-0812">Transmembrane</keyword>
<feature type="transmembrane region" description="Helical" evidence="1">
    <location>
        <begin position="73"/>
        <end position="102"/>
    </location>
</feature>
<comment type="caution">
    <text evidence="2">The sequence shown here is derived from an EMBL/GenBank/DDBJ whole genome shotgun (WGS) entry which is preliminary data.</text>
</comment>
<keyword evidence="1" id="KW-1133">Transmembrane helix</keyword>
<keyword evidence="3" id="KW-1185">Reference proteome</keyword>
<dbReference type="Proteomes" id="UP001218218">
    <property type="component" value="Unassembled WGS sequence"/>
</dbReference>
<feature type="transmembrane region" description="Helical" evidence="1">
    <location>
        <begin position="32"/>
        <end position="53"/>
    </location>
</feature>
<accession>A0AAD7EXN8</accession>
<gene>
    <name evidence="2" type="ORF">DFH08DRAFT_956032</name>
</gene>
<dbReference type="EMBL" id="JARIHO010000010">
    <property type="protein sequence ID" value="KAJ7354646.1"/>
    <property type="molecule type" value="Genomic_DNA"/>
</dbReference>